<accession>A0A9W9FXB2</accession>
<gene>
    <name evidence="9" type="ORF">N7456_004849</name>
</gene>
<dbReference type="Pfam" id="PF08240">
    <property type="entry name" value="ADH_N"/>
    <property type="match status" value="1"/>
</dbReference>
<evidence type="ECO:0000256" key="6">
    <source>
        <dbReference type="SAM" id="MobiDB-lite"/>
    </source>
</evidence>
<keyword evidence="3 5" id="KW-0862">Zinc</keyword>
<organism evidence="9 10">
    <name type="scientific">Penicillium angulare</name>
    <dbReference type="NCBI Taxonomy" id="116970"/>
    <lineage>
        <taxon>Eukaryota</taxon>
        <taxon>Fungi</taxon>
        <taxon>Dikarya</taxon>
        <taxon>Ascomycota</taxon>
        <taxon>Pezizomycotina</taxon>
        <taxon>Eurotiomycetes</taxon>
        <taxon>Eurotiomycetidae</taxon>
        <taxon>Eurotiales</taxon>
        <taxon>Aspergillaceae</taxon>
        <taxon>Penicillium</taxon>
    </lineage>
</organism>
<feature type="region of interest" description="Disordered" evidence="6">
    <location>
        <begin position="291"/>
        <end position="343"/>
    </location>
</feature>
<dbReference type="SUPFAM" id="SSF50129">
    <property type="entry name" value="GroES-like"/>
    <property type="match status" value="1"/>
</dbReference>
<reference evidence="9" key="1">
    <citation type="submission" date="2022-11" db="EMBL/GenBank/DDBJ databases">
        <authorList>
            <person name="Petersen C."/>
        </authorList>
    </citation>
    <scope>NUCLEOTIDE SEQUENCE</scope>
    <source>
        <strain evidence="9">IBT 30069</strain>
    </source>
</reference>
<reference evidence="9" key="2">
    <citation type="journal article" date="2023" name="IMA Fungus">
        <title>Comparative genomic study of the Penicillium genus elucidates a diverse pangenome and 15 lateral gene transfer events.</title>
        <authorList>
            <person name="Petersen C."/>
            <person name="Sorensen T."/>
            <person name="Nielsen M.R."/>
            <person name="Sondergaard T.E."/>
            <person name="Sorensen J.L."/>
            <person name="Fitzpatrick D.A."/>
            <person name="Frisvad J.C."/>
            <person name="Nielsen K.L."/>
        </authorList>
    </citation>
    <scope>NUCLEOTIDE SEQUENCE</scope>
    <source>
        <strain evidence="9">IBT 30069</strain>
    </source>
</reference>
<dbReference type="InterPro" id="IPR013149">
    <property type="entry name" value="ADH-like_C"/>
</dbReference>
<dbReference type="AlphaFoldDB" id="A0A9W9FXB2"/>
<feature type="domain" description="Alcohol dehydrogenase-like N-terminal" evidence="8">
    <location>
        <begin position="1"/>
        <end position="71"/>
    </location>
</feature>
<evidence type="ECO:0000313" key="10">
    <source>
        <dbReference type="Proteomes" id="UP001149165"/>
    </source>
</evidence>
<evidence type="ECO:0000256" key="4">
    <source>
        <dbReference type="ARBA" id="ARBA00023002"/>
    </source>
</evidence>
<dbReference type="InterPro" id="IPR002328">
    <property type="entry name" value="ADH_Zn_CS"/>
</dbReference>
<dbReference type="InterPro" id="IPR013154">
    <property type="entry name" value="ADH-like_N"/>
</dbReference>
<dbReference type="InterPro" id="IPR011032">
    <property type="entry name" value="GroES-like_sf"/>
</dbReference>
<feature type="compositionally biased region" description="Polar residues" evidence="6">
    <location>
        <begin position="329"/>
        <end position="343"/>
    </location>
</feature>
<proteinExistence type="inferred from homology"/>
<dbReference type="Gene3D" id="3.40.50.720">
    <property type="entry name" value="NAD(P)-binding Rossmann-like Domain"/>
    <property type="match status" value="1"/>
</dbReference>
<evidence type="ECO:0000259" key="8">
    <source>
        <dbReference type="Pfam" id="PF08240"/>
    </source>
</evidence>
<comment type="similarity">
    <text evidence="5">Belongs to the zinc-containing alcohol dehydrogenase family.</text>
</comment>
<evidence type="ECO:0000313" key="9">
    <source>
        <dbReference type="EMBL" id="KAJ5108174.1"/>
    </source>
</evidence>
<name>A0A9W9FXB2_9EURO</name>
<evidence type="ECO:0000256" key="3">
    <source>
        <dbReference type="ARBA" id="ARBA00022833"/>
    </source>
</evidence>
<dbReference type="PROSITE" id="PS00059">
    <property type="entry name" value="ADH_ZINC"/>
    <property type="match status" value="1"/>
</dbReference>
<feature type="compositionally biased region" description="Low complexity" evidence="6">
    <location>
        <begin position="291"/>
        <end position="328"/>
    </location>
</feature>
<evidence type="ECO:0000256" key="2">
    <source>
        <dbReference type="ARBA" id="ARBA00022723"/>
    </source>
</evidence>
<comment type="caution">
    <text evidence="9">The sequence shown here is derived from an EMBL/GenBank/DDBJ whole genome shotgun (WGS) entry which is preliminary data.</text>
</comment>
<sequence>MGHEFTGEVVETGDQVKTFKKGEKVVSPFTVSCGDCYYCARGFSSRCARGQLYGSVILDGGQAEYVRVPLADSTLFHAPAAIDEKKLVLMADIFPTGYFAASNGFKSLSPTDVQESTVLLFGCGPVGICALVSALEHRPKNLIAIDSVPARLELAKSLGAEPWNFQENEAGLRERVKELTDGRGADVVIEVVGHSSALRMGFELLRPWGVLSSVGVHNGEIPWTGNEAYGKNLRIQMGRCPVRTNFAGIFPEAMDLLAKKQNFYGRRHTATLPSRSGSEIEYLPVTITAGSGSVSSVSTTTSSPDATGTSDTSSEATKSSSSQNTESSVPTTSSVAGASQTSSAGVPRITGNAYFAFGGAAVVLAAGTW</sequence>
<evidence type="ECO:0000259" key="7">
    <source>
        <dbReference type="Pfam" id="PF00107"/>
    </source>
</evidence>
<dbReference type="OrthoDB" id="442947at2759"/>
<keyword evidence="2 5" id="KW-0479">Metal-binding</keyword>
<dbReference type="InterPro" id="IPR036291">
    <property type="entry name" value="NAD(P)-bd_dom_sf"/>
</dbReference>
<dbReference type="GO" id="GO:0008270">
    <property type="term" value="F:zinc ion binding"/>
    <property type="evidence" value="ECO:0007669"/>
    <property type="project" value="InterPro"/>
</dbReference>
<dbReference type="PANTHER" id="PTHR42813">
    <property type="entry name" value="ZINC-TYPE ALCOHOL DEHYDROGENASE-LIKE"/>
    <property type="match status" value="1"/>
</dbReference>
<keyword evidence="4" id="KW-0560">Oxidoreductase</keyword>
<comment type="cofactor">
    <cofactor evidence="1 5">
        <name>Zn(2+)</name>
        <dbReference type="ChEBI" id="CHEBI:29105"/>
    </cofactor>
</comment>
<dbReference type="SUPFAM" id="SSF51735">
    <property type="entry name" value="NAD(P)-binding Rossmann-fold domains"/>
    <property type="match status" value="1"/>
</dbReference>
<dbReference type="Gene3D" id="3.90.180.10">
    <property type="entry name" value="Medium-chain alcohol dehydrogenases, catalytic domain"/>
    <property type="match status" value="1"/>
</dbReference>
<dbReference type="EMBL" id="JAPQKH010000003">
    <property type="protein sequence ID" value="KAJ5108174.1"/>
    <property type="molecule type" value="Genomic_DNA"/>
</dbReference>
<keyword evidence="10" id="KW-1185">Reference proteome</keyword>
<evidence type="ECO:0000256" key="5">
    <source>
        <dbReference type="RuleBase" id="RU361277"/>
    </source>
</evidence>
<protein>
    <recommendedName>
        <fullName evidence="11">Enoyl reductase (ER) domain-containing protein</fullName>
    </recommendedName>
</protein>
<evidence type="ECO:0000256" key="1">
    <source>
        <dbReference type="ARBA" id="ARBA00001947"/>
    </source>
</evidence>
<dbReference type="PANTHER" id="PTHR42813:SF6">
    <property type="entry name" value="ALCOHOL DEHYDROGENASE (EUROFUNG)"/>
    <property type="match status" value="1"/>
</dbReference>
<dbReference type="Pfam" id="PF00107">
    <property type="entry name" value="ADH_zinc_N"/>
    <property type="match status" value="1"/>
</dbReference>
<dbReference type="GO" id="GO:0016491">
    <property type="term" value="F:oxidoreductase activity"/>
    <property type="evidence" value="ECO:0007669"/>
    <property type="project" value="UniProtKB-KW"/>
</dbReference>
<feature type="domain" description="Alcohol dehydrogenase-like C-terminal" evidence="7">
    <location>
        <begin position="125"/>
        <end position="257"/>
    </location>
</feature>
<dbReference type="Proteomes" id="UP001149165">
    <property type="component" value="Unassembled WGS sequence"/>
</dbReference>
<evidence type="ECO:0008006" key="11">
    <source>
        <dbReference type="Google" id="ProtNLM"/>
    </source>
</evidence>